<feature type="transmembrane region" description="Helical" evidence="16">
    <location>
        <begin position="82"/>
        <end position="99"/>
    </location>
</feature>
<dbReference type="InterPro" id="IPR050324">
    <property type="entry name" value="CDP-alcohol_PTase-I"/>
</dbReference>
<evidence type="ECO:0000256" key="16">
    <source>
        <dbReference type="SAM" id="Phobius"/>
    </source>
</evidence>
<dbReference type="PANTHER" id="PTHR14269">
    <property type="entry name" value="CDP-DIACYLGLYCEROL--GLYCEROL-3-PHOSPHATE 3-PHOSPHATIDYLTRANSFERASE-RELATED"/>
    <property type="match status" value="1"/>
</dbReference>
<feature type="transmembrane region" description="Helical" evidence="16">
    <location>
        <begin position="135"/>
        <end position="153"/>
    </location>
</feature>
<dbReference type="AlphaFoldDB" id="A0A833LXE6"/>
<evidence type="ECO:0000256" key="7">
    <source>
        <dbReference type="ARBA" id="ARBA00022679"/>
    </source>
</evidence>
<evidence type="ECO:0000256" key="4">
    <source>
        <dbReference type="ARBA" id="ARBA00013170"/>
    </source>
</evidence>
<proteinExistence type="inferred from homology"/>
<dbReference type="Gene3D" id="1.20.120.1760">
    <property type="match status" value="1"/>
</dbReference>
<evidence type="ECO:0000256" key="9">
    <source>
        <dbReference type="ARBA" id="ARBA00022989"/>
    </source>
</evidence>
<evidence type="ECO:0000256" key="14">
    <source>
        <dbReference type="ARBA" id="ARBA00048586"/>
    </source>
</evidence>
<evidence type="ECO:0000256" key="6">
    <source>
        <dbReference type="ARBA" id="ARBA00022516"/>
    </source>
</evidence>
<keyword evidence="6" id="KW-0444">Lipid biosynthesis</keyword>
<organism evidence="17 18">
    <name type="scientific">Leptonema illini</name>
    <dbReference type="NCBI Taxonomy" id="183"/>
    <lineage>
        <taxon>Bacteria</taxon>
        <taxon>Pseudomonadati</taxon>
        <taxon>Spirochaetota</taxon>
        <taxon>Spirochaetia</taxon>
        <taxon>Leptospirales</taxon>
        <taxon>Leptospiraceae</taxon>
        <taxon>Leptonema</taxon>
    </lineage>
</organism>
<dbReference type="InterPro" id="IPR004570">
    <property type="entry name" value="Phosphatidylglycerol_P_synth"/>
</dbReference>
<dbReference type="Pfam" id="PF01066">
    <property type="entry name" value="CDP-OH_P_transf"/>
    <property type="match status" value="1"/>
</dbReference>
<evidence type="ECO:0000256" key="11">
    <source>
        <dbReference type="ARBA" id="ARBA00023136"/>
    </source>
</evidence>
<dbReference type="InterPro" id="IPR043130">
    <property type="entry name" value="CDP-OH_PTrfase_TM_dom"/>
</dbReference>
<evidence type="ECO:0000313" key="18">
    <source>
        <dbReference type="Proteomes" id="UP000460298"/>
    </source>
</evidence>
<keyword evidence="11 16" id="KW-0472">Membrane</keyword>
<evidence type="ECO:0000256" key="2">
    <source>
        <dbReference type="ARBA" id="ARBA00005042"/>
    </source>
</evidence>
<dbReference type="EC" id="2.7.8.5" evidence="4"/>
<keyword evidence="7 15" id="KW-0808">Transferase</keyword>
<dbReference type="GO" id="GO:0046474">
    <property type="term" value="P:glycerophospholipid biosynthetic process"/>
    <property type="evidence" value="ECO:0007669"/>
    <property type="project" value="TreeGrafter"/>
</dbReference>
<feature type="transmembrane region" description="Helical" evidence="16">
    <location>
        <begin position="42"/>
        <end position="61"/>
    </location>
</feature>
<dbReference type="InterPro" id="IPR000462">
    <property type="entry name" value="CDP-OH_P_trans"/>
</dbReference>
<keyword evidence="12" id="KW-0594">Phospholipid biosynthesis</keyword>
<feature type="transmembrane region" description="Helical" evidence="16">
    <location>
        <begin position="105"/>
        <end position="123"/>
    </location>
</feature>
<evidence type="ECO:0000256" key="12">
    <source>
        <dbReference type="ARBA" id="ARBA00023209"/>
    </source>
</evidence>
<dbReference type="PROSITE" id="PS00379">
    <property type="entry name" value="CDP_ALCOHOL_P_TRANSF"/>
    <property type="match status" value="1"/>
</dbReference>
<feature type="transmembrane region" description="Helical" evidence="16">
    <location>
        <begin position="173"/>
        <end position="193"/>
    </location>
</feature>
<dbReference type="PANTHER" id="PTHR14269:SF62">
    <property type="entry name" value="CDP-DIACYLGLYCEROL--GLYCEROL-3-PHOSPHATE 3-PHOSPHATIDYLTRANSFERASE 1, CHLOROPLASTIC"/>
    <property type="match status" value="1"/>
</dbReference>
<comment type="pathway">
    <text evidence="2">Phospholipid metabolism; phosphatidylglycerol biosynthesis; phosphatidylglycerol from CDP-diacylglycerol: step 1/2.</text>
</comment>
<evidence type="ECO:0000256" key="3">
    <source>
        <dbReference type="ARBA" id="ARBA00010441"/>
    </source>
</evidence>
<sequence>MDWKQAFDEPFVNVSNLLSILRVLLLPPFVYASFEYLSQPGLFWLGVLVSLAALAALTDFLDGFLARILHQETIVGRYLDPICDKLVILGAMTLLVLYFDFPPYIYGFYLLREILGVWMGTFLYFKRDRQARPNIFGKVAVGVAAIVTVWYYAIPYLRTKLDETDWRLDPTPAAWGFVLIHILGMIGYARSYGKIILAKNPAR</sequence>
<gene>
    <name evidence="17" type="ORF">F9K24_19215</name>
</gene>
<evidence type="ECO:0000256" key="15">
    <source>
        <dbReference type="RuleBase" id="RU003750"/>
    </source>
</evidence>
<comment type="subcellular location">
    <subcellularLocation>
        <location evidence="1">Membrane</location>
        <topology evidence="1">Multi-pass membrane protein</topology>
    </subcellularLocation>
</comment>
<keyword evidence="13" id="KW-1208">Phospholipid metabolism</keyword>
<comment type="catalytic activity">
    <reaction evidence="14">
        <text>a CDP-1,2-diacyl-sn-glycerol + sn-glycerol 3-phosphate = a 1,2-diacyl-sn-glycero-3-phospho-(1'-sn-glycero-3'-phosphate) + CMP + H(+)</text>
        <dbReference type="Rhea" id="RHEA:12593"/>
        <dbReference type="ChEBI" id="CHEBI:15378"/>
        <dbReference type="ChEBI" id="CHEBI:57597"/>
        <dbReference type="ChEBI" id="CHEBI:58332"/>
        <dbReference type="ChEBI" id="CHEBI:60110"/>
        <dbReference type="ChEBI" id="CHEBI:60377"/>
        <dbReference type="EC" id="2.7.8.5"/>
    </reaction>
</comment>
<dbReference type="Proteomes" id="UP000460298">
    <property type="component" value="Unassembled WGS sequence"/>
</dbReference>
<protein>
    <recommendedName>
        <fullName evidence="5">CDP-diacylglycerol--glycerol-3-phosphate 3-phosphatidyltransferase</fullName>
        <ecNumber evidence="4">2.7.8.5</ecNumber>
    </recommendedName>
</protein>
<evidence type="ECO:0000256" key="5">
    <source>
        <dbReference type="ARBA" id="ARBA00014944"/>
    </source>
</evidence>
<comment type="caution">
    <text evidence="17">The sequence shown here is derived from an EMBL/GenBank/DDBJ whole genome shotgun (WGS) entry which is preliminary data.</text>
</comment>
<evidence type="ECO:0000256" key="1">
    <source>
        <dbReference type="ARBA" id="ARBA00004141"/>
    </source>
</evidence>
<dbReference type="GO" id="GO:0008444">
    <property type="term" value="F:CDP-diacylglycerol-glycerol-3-phosphate 3-phosphatidyltransferase activity"/>
    <property type="evidence" value="ECO:0007669"/>
    <property type="project" value="UniProtKB-EC"/>
</dbReference>
<evidence type="ECO:0000256" key="10">
    <source>
        <dbReference type="ARBA" id="ARBA00023098"/>
    </source>
</evidence>
<evidence type="ECO:0000313" key="17">
    <source>
        <dbReference type="EMBL" id="KAB2929638.1"/>
    </source>
</evidence>
<dbReference type="GO" id="GO:0016020">
    <property type="term" value="C:membrane"/>
    <property type="evidence" value="ECO:0007669"/>
    <property type="project" value="UniProtKB-SubCell"/>
</dbReference>
<reference evidence="17 18" key="1">
    <citation type="submission" date="2019-10" db="EMBL/GenBank/DDBJ databases">
        <title>Extracellular Electron Transfer in a Candidatus Methanoperedens spp. Enrichment Culture.</title>
        <authorList>
            <person name="Berger S."/>
            <person name="Rangel Shaw D."/>
            <person name="Berben T."/>
            <person name="In 'T Zandt M."/>
            <person name="Frank J."/>
            <person name="Reimann J."/>
            <person name="Jetten M.S.M."/>
            <person name="Welte C.U."/>
        </authorList>
    </citation>
    <scope>NUCLEOTIDE SEQUENCE [LARGE SCALE GENOMIC DNA]</scope>
    <source>
        <strain evidence="17">SB12</strain>
    </source>
</reference>
<dbReference type="InterPro" id="IPR048254">
    <property type="entry name" value="CDP_ALCOHOL_P_TRANSF_CS"/>
</dbReference>
<name>A0A833LXE6_9LEPT</name>
<keyword evidence="10" id="KW-0443">Lipid metabolism</keyword>
<dbReference type="EMBL" id="WBUI01000028">
    <property type="protein sequence ID" value="KAB2929638.1"/>
    <property type="molecule type" value="Genomic_DNA"/>
</dbReference>
<comment type="similarity">
    <text evidence="3 15">Belongs to the CDP-alcohol phosphatidyltransferase class-I family.</text>
</comment>
<keyword evidence="8 16" id="KW-0812">Transmembrane</keyword>
<evidence type="ECO:0000256" key="13">
    <source>
        <dbReference type="ARBA" id="ARBA00023264"/>
    </source>
</evidence>
<keyword evidence="9 16" id="KW-1133">Transmembrane helix</keyword>
<evidence type="ECO:0000256" key="8">
    <source>
        <dbReference type="ARBA" id="ARBA00022692"/>
    </source>
</evidence>
<feature type="transmembrane region" description="Helical" evidence="16">
    <location>
        <begin position="12"/>
        <end position="30"/>
    </location>
</feature>
<dbReference type="PIRSF" id="PIRSF000847">
    <property type="entry name" value="Phos_ph_gly_syn"/>
    <property type="match status" value="1"/>
</dbReference>
<accession>A0A833LXE6</accession>